<comment type="caution">
    <text evidence="1">The sequence shown here is derived from an EMBL/GenBank/DDBJ whole genome shotgun (WGS) entry which is preliminary data.</text>
</comment>
<evidence type="ECO:0000313" key="2">
    <source>
        <dbReference type="Proteomes" id="UP000289340"/>
    </source>
</evidence>
<dbReference type="PANTHER" id="PTHR33116">
    <property type="entry name" value="REVERSE TRANSCRIPTASE ZINC-BINDING DOMAIN-CONTAINING PROTEIN-RELATED-RELATED"/>
    <property type="match status" value="1"/>
</dbReference>
<evidence type="ECO:0008006" key="3">
    <source>
        <dbReference type="Google" id="ProtNLM"/>
    </source>
</evidence>
<dbReference type="Proteomes" id="UP000289340">
    <property type="component" value="Chromosome 8"/>
</dbReference>
<name>A0A445J9G2_GLYSO</name>
<sequence>MLEPRVSGVRADNIISKAGLNASFKVDVIGFSGGILLMWNKDVYDVKVLESDIQYIHCDVRDNNGASFLFTVVYGSPNMAMRDKLWVSLCRIDASVRGPWIFILKRALAAAFPRFLRWTLINIIQGQLNDCEIKEAIFATGALKEINSTNPVLIPKCDNPDSMAQFRPREKTETFGISKGIRQRDPLSPYIFVLCVECLTHLVQMAQGFLTCFSLTTFSFVAKANIEKMDIILNCLDTFSKTSGENSLWVSKNVNQRVEETLSEISGFSLTSDLERYLGVPLLHRRNKIERYNIILDYTQKRLSDWRAYSLSFSSRVTLVKAVISVLQTYTMQSVLLPIHDDLIPIVSKSSSRG</sequence>
<gene>
    <name evidence="1" type="ORF">D0Y65_019456</name>
</gene>
<accession>A0A445J9G2</accession>
<reference evidence="1 2" key="1">
    <citation type="submission" date="2018-09" db="EMBL/GenBank/DDBJ databases">
        <title>A high-quality reference genome of wild soybean provides a powerful tool to mine soybean genomes.</title>
        <authorList>
            <person name="Xie M."/>
            <person name="Chung C.Y.L."/>
            <person name="Li M.-W."/>
            <person name="Wong F.-L."/>
            <person name="Chan T.-F."/>
            <person name="Lam H.-M."/>
        </authorList>
    </citation>
    <scope>NUCLEOTIDE SEQUENCE [LARGE SCALE GENOMIC DNA]</scope>
    <source>
        <strain evidence="2">cv. W05</strain>
        <tissue evidence="1">Hypocotyl of etiolated seedlings</tissue>
    </source>
</reference>
<keyword evidence="2" id="KW-1185">Reference proteome</keyword>
<proteinExistence type="predicted"/>
<dbReference type="AlphaFoldDB" id="A0A445J9G2"/>
<protein>
    <recommendedName>
        <fullName evidence="3">Reverse transcriptase domain-containing protein</fullName>
    </recommendedName>
</protein>
<dbReference type="PANTHER" id="PTHR33116:SF70">
    <property type="entry name" value="NON-LTR RETROELEMENT REVERSE TRANSCRIPTASE-LIKE PROTEIN"/>
    <property type="match status" value="1"/>
</dbReference>
<organism evidence="1 2">
    <name type="scientific">Glycine soja</name>
    <name type="common">Wild soybean</name>
    <dbReference type="NCBI Taxonomy" id="3848"/>
    <lineage>
        <taxon>Eukaryota</taxon>
        <taxon>Viridiplantae</taxon>
        <taxon>Streptophyta</taxon>
        <taxon>Embryophyta</taxon>
        <taxon>Tracheophyta</taxon>
        <taxon>Spermatophyta</taxon>
        <taxon>Magnoliopsida</taxon>
        <taxon>eudicotyledons</taxon>
        <taxon>Gunneridae</taxon>
        <taxon>Pentapetalae</taxon>
        <taxon>rosids</taxon>
        <taxon>fabids</taxon>
        <taxon>Fabales</taxon>
        <taxon>Fabaceae</taxon>
        <taxon>Papilionoideae</taxon>
        <taxon>50 kb inversion clade</taxon>
        <taxon>NPAAA clade</taxon>
        <taxon>indigoferoid/millettioid clade</taxon>
        <taxon>Phaseoleae</taxon>
        <taxon>Glycine</taxon>
        <taxon>Glycine subgen. Soja</taxon>
    </lineage>
</organism>
<evidence type="ECO:0000313" key="1">
    <source>
        <dbReference type="EMBL" id="RZB94997.1"/>
    </source>
</evidence>
<dbReference type="EMBL" id="QZWG01000008">
    <property type="protein sequence ID" value="RZB94997.1"/>
    <property type="molecule type" value="Genomic_DNA"/>
</dbReference>